<proteinExistence type="predicted"/>
<comment type="caution">
    <text evidence="2">The sequence shown here is derived from an EMBL/GenBank/DDBJ whole genome shotgun (WGS) entry which is preliminary data.</text>
</comment>
<feature type="region of interest" description="Disordered" evidence="1">
    <location>
        <begin position="200"/>
        <end position="282"/>
    </location>
</feature>
<feature type="region of interest" description="Disordered" evidence="1">
    <location>
        <begin position="733"/>
        <end position="850"/>
    </location>
</feature>
<feature type="compositionally biased region" description="Polar residues" evidence="1">
    <location>
        <begin position="1"/>
        <end position="10"/>
    </location>
</feature>
<keyword evidence="3" id="KW-1185">Reference proteome</keyword>
<dbReference type="EMBL" id="JAACJM010000233">
    <property type="protein sequence ID" value="KAF5335909.1"/>
    <property type="molecule type" value="Genomic_DNA"/>
</dbReference>
<sequence length="892" mass="99401">MSKRASSANPEGSPVRKRVWNSSELGSSYSAPEIIAESSGAKEESPDPEHAYLLNEPSTSDIEDDLVWHKQTFIGSRPYSQQRLERTGDMLQLAAGNLFDALVNEYHCEPPRLTLQELGKIPVTAAAIPIDISVTSFRTLIIFNVLSLSVSSYLYHIKTLQPYPAHSILRPNPFLVQPNPIFDLLFFILRSTSRLSITMGSNGSSTNISSTNPPSLNDPNAQQAQNAPPSTNITSPPNSSSNTSTAPPNPTIVPPAASTTRTTGFLAIPPKGHREAPTKFKGDHRRAQTFIDHLERLFTTHQVVLDRDRIDALIYYSSKRVVDVVKGFVSYAIPNWVEFRAQFLRFYYSDFNERKYKVRHIRRLTDKYHTKSFSKRTTWIKYLRDYTRIAGPLLNRGEITNLQNHEFFYHGLSTKLRRIVNRTLKERLPTHDRSVPWDQRDVEWAVDRHFEEEEHDFAKNLDNDGSDVDLDTESASDDSGDSSDSDDSSDESDHETKRRKKSKTSRTKSSSTSNQRPVSSPDTPPSQRASTPRHTTPTPSNNPNDLDMDEVIRKLSKMTLDDPDYAPFYVRALLHNSQLAQLFPAPKILAGTPPGPSVPNNFRNNTYMPPSNSTLAGRDAPRDNCWGCGSMEHISGKCPELNDLISKGELKRNEQWKITWPDGVILQRRRGETIMDAYRRQKASMAAVAAMTAAPITSSNFIQASQACSSVSYSYLVSPSATDDEIIQALEVHRTKKDKEATRPAPYRAADHPYETRAKPVKPPVPPPVPDTTIPSETSSIPSQAPPPQMPHDAIPDRVDTSTDDAIMEDSPEDSSTPVVTPPTKPSNSTKKSKNPKPANATRQSAVSSHIDKSTILNKILNASSTDKFDISIGEFLACSPYLANMLIESLL</sequence>
<feature type="compositionally biased region" description="Polar residues" evidence="1">
    <location>
        <begin position="20"/>
        <end position="30"/>
    </location>
</feature>
<feature type="compositionally biased region" description="Acidic residues" evidence="1">
    <location>
        <begin position="802"/>
        <end position="813"/>
    </location>
</feature>
<dbReference type="OrthoDB" id="3016331at2759"/>
<feature type="compositionally biased region" description="Pro residues" evidence="1">
    <location>
        <begin position="761"/>
        <end position="770"/>
    </location>
</feature>
<name>A0A8H5FGH4_9AGAR</name>
<feature type="compositionally biased region" description="Basic and acidic residues" evidence="1">
    <location>
        <begin position="749"/>
        <end position="758"/>
    </location>
</feature>
<accession>A0A8H5FGH4</accession>
<evidence type="ECO:0000256" key="1">
    <source>
        <dbReference type="SAM" id="MobiDB-lite"/>
    </source>
</evidence>
<reference evidence="2 3" key="1">
    <citation type="journal article" date="2020" name="ISME J.">
        <title>Uncovering the hidden diversity of litter-decomposition mechanisms in mushroom-forming fungi.</title>
        <authorList>
            <person name="Floudas D."/>
            <person name="Bentzer J."/>
            <person name="Ahren D."/>
            <person name="Johansson T."/>
            <person name="Persson P."/>
            <person name="Tunlid A."/>
        </authorList>
    </citation>
    <scope>NUCLEOTIDE SEQUENCE [LARGE SCALE GENOMIC DNA]</scope>
    <source>
        <strain evidence="2 3">CBS 291.85</strain>
    </source>
</reference>
<gene>
    <name evidence="2" type="ORF">D9758_017681</name>
</gene>
<feature type="compositionally biased region" description="Basic and acidic residues" evidence="1">
    <location>
        <begin position="40"/>
        <end position="50"/>
    </location>
</feature>
<feature type="compositionally biased region" description="Low complexity" evidence="1">
    <location>
        <begin position="826"/>
        <end position="842"/>
    </location>
</feature>
<dbReference type="PANTHER" id="PTHR24216">
    <property type="entry name" value="PAXILLIN-RELATED"/>
    <property type="match status" value="1"/>
</dbReference>
<evidence type="ECO:0000313" key="2">
    <source>
        <dbReference type="EMBL" id="KAF5335909.1"/>
    </source>
</evidence>
<feature type="region of interest" description="Disordered" evidence="1">
    <location>
        <begin position="457"/>
        <end position="547"/>
    </location>
</feature>
<evidence type="ECO:0000313" key="3">
    <source>
        <dbReference type="Proteomes" id="UP000559256"/>
    </source>
</evidence>
<protein>
    <submittedName>
        <fullName evidence="2">Uncharacterized protein</fullName>
    </submittedName>
</protein>
<dbReference type="AlphaFoldDB" id="A0A8H5FGH4"/>
<feature type="compositionally biased region" description="Basic and acidic residues" evidence="1">
    <location>
        <begin position="272"/>
        <end position="281"/>
    </location>
</feature>
<dbReference type="Proteomes" id="UP000559256">
    <property type="component" value="Unassembled WGS sequence"/>
</dbReference>
<dbReference type="PANTHER" id="PTHR24216:SF65">
    <property type="entry name" value="PAXILLIN-LIKE PROTEIN 1"/>
    <property type="match status" value="1"/>
</dbReference>
<feature type="region of interest" description="Disordered" evidence="1">
    <location>
        <begin position="1"/>
        <end position="51"/>
    </location>
</feature>
<feature type="compositionally biased region" description="Basic residues" evidence="1">
    <location>
        <begin position="497"/>
        <end position="506"/>
    </location>
</feature>
<organism evidence="2 3">
    <name type="scientific">Tetrapyrgos nigripes</name>
    <dbReference type="NCBI Taxonomy" id="182062"/>
    <lineage>
        <taxon>Eukaryota</taxon>
        <taxon>Fungi</taxon>
        <taxon>Dikarya</taxon>
        <taxon>Basidiomycota</taxon>
        <taxon>Agaricomycotina</taxon>
        <taxon>Agaricomycetes</taxon>
        <taxon>Agaricomycetidae</taxon>
        <taxon>Agaricales</taxon>
        <taxon>Marasmiineae</taxon>
        <taxon>Marasmiaceae</taxon>
        <taxon>Tetrapyrgos</taxon>
    </lineage>
</organism>
<feature type="compositionally biased region" description="Basic and acidic residues" evidence="1">
    <location>
        <begin position="733"/>
        <end position="742"/>
    </location>
</feature>
<feature type="compositionally biased region" description="Low complexity" evidence="1">
    <location>
        <begin position="772"/>
        <end position="783"/>
    </location>
</feature>
<feature type="compositionally biased region" description="Low complexity" evidence="1">
    <location>
        <begin position="200"/>
        <end position="215"/>
    </location>
</feature>
<feature type="compositionally biased region" description="Polar residues" evidence="1">
    <location>
        <begin position="514"/>
        <end position="544"/>
    </location>
</feature>
<feature type="compositionally biased region" description="Low complexity" evidence="1">
    <location>
        <begin position="226"/>
        <end position="246"/>
    </location>
</feature>
<feature type="compositionally biased region" description="Acidic residues" evidence="1">
    <location>
        <begin position="464"/>
        <end position="493"/>
    </location>
</feature>